<dbReference type="RefSeq" id="WP_307476223.1">
    <property type="nucleotide sequence ID" value="NZ_JAUSUB010000013.1"/>
</dbReference>
<evidence type="ECO:0000313" key="3">
    <source>
        <dbReference type="Proteomes" id="UP001238088"/>
    </source>
</evidence>
<keyword evidence="3" id="KW-1185">Reference proteome</keyword>
<reference evidence="2 3" key="1">
    <citation type="submission" date="2023-07" db="EMBL/GenBank/DDBJ databases">
        <title>Genomic Encyclopedia of Type Strains, Phase IV (KMG-IV): sequencing the most valuable type-strain genomes for metagenomic binning, comparative biology and taxonomic classification.</title>
        <authorList>
            <person name="Goeker M."/>
        </authorList>
    </citation>
    <scope>NUCLEOTIDE SEQUENCE [LARGE SCALE GENOMIC DNA]</scope>
    <source>
        <strain evidence="2 3">DSM 23494</strain>
    </source>
</reference>
<proteinExistence type="predicted"/>
<name>A0ABU0AK19_9BACI</name>
<gene>
    <name evidence="2" type="ORF">J2S17_003107</name>
</gene>
<evidence type="ECO:0000313" key="2">
    <source>
        <dbReference type="EMBL" id="MDQ0271219.1"/>
    </source>
</evidence>
<comment type="caution">
    <text evidence="2">The sequence shown here is derived from an EMBL/GenBank/DDBJ whole genome shotgun (WGS) entry which is preliminary data.</text>
</comment>
<sequence>MKITNWTIIFVIVLIPLMFNLHLKDTQTSKAQNLSMHYNNVLTSAVMDASASLLENVEQEFESGYASAKYTSANKDAAIDTFLKTLSLNFAPGNDQVSRDVIKSYIPLILLVDYRGYYVYSWDDFINEKGEVESDLVPRPFKPYVYHDNKGNILSFTLDDYVIAFDKVANKWEEGYREEIKDSLNIPLLQDDELFENIRRTTILNAIQDDAQYYINHHNTYAARLGITYTFTLPILSKEDWQNTIDDIGLLSFIQGVPLVGGGTYNNYALSTSKIAKANRYIATEVDGSKFYYLESCDFNYPAKELFTSPKEAAKKGYKPLSCFNKVEGK</sequence>
<evidence type="ECO:0008006" key="4">
    <source>
        <dbReference type="Google" id="ProtNLM"/>
    </source>
</evidence>
<accession>A0ABU0AK19</accession>
<keyword evidence="1" id="KW-0472">Membrane</keyword>
<protein>
    <recommendedName>
        <fullName evidence="4">F0F1-type ATP synthase</fullName>
    </recommendedName>
</protein>
<keyword evidence="1" id="KW-0812">Transmembrane</keyword>
<dbReference type="EMBL" id="JAUSUB010000013">
    <property type="protein sequence ID" value="MDQ0271219.1"/>
    <property type="molecule type" value="Genomic_DNA"/>
</dbReference>
<keyword evidence="1" id="KW-1133">Transmembrane helix</keyword>
<dbReference type="Proteomes" id="UP001238088">
    <property type="component" value="Unassembled WGS sequence"/>
</dbReference>
<feature type="transmembrane region" description="Helical" evidence="1">
    <location>
        <begin position="6"/>
        <end position="23"/>
    </location>
</feature>
<evidence type="ECO:0000256" key="1">
    <source>
        <dbReference type="SAM" id="Phobius"/>
    </source>
</evidence>
<organism evidence="2 3">
    <name type="scientific">Cytobacillus purgationiresistens</name>
    <dbReference type="NCBI Taxonomy" id="863449"/>
    <lineage>
        <taxon>Bacteria</taxon>
        <taxon>Bacillati</taxon>
        <taxon>Bacillota</taxon>
        <taxon>Bacilli</taxon>
        <taxon>Bacillales</taxon>
        <taxon>Bacillaceae</taxon>
        <taxon>Cytobacillus</taxon>
    </lineage>
</organism>